<reference evidence="2 3" key="1">
    <citation type="submission" date="2016-10" db="EMBL/GenBank/DDBJ databases">
        <title>Genome sequence of the basidiomycete white-rot fungus Trametes pubescens.</title>
        <authorList>
            <person name="Makela M.R."/>
            <person name="Granchi Z."/>
            <person name="Peng M."/>
            <person name="De Vries R.P."/>
            <person name="Grigoriev I."/>
            <person name="Riley R."/>
            <person name="Hilden K."/>
        </authorList>
    </citation>
    <scope>NUCLEOTIDE SEQUENCE [LARGE SCALE GENOMIC DNA]</scope>
    <source>
        <strain evidence="2 3">FBCC735</strain>
    </source>
</reference>
<dbReference type="AlphaFoldDB" id="A0A1M2VTH8"/>
<proteinExistence type="predicted"/>
<keyword evidence="3" id="KW-1185">Reference proteome</keyword>
<dbReference type="OrthoDB" id="3181669at2759"/>
<dbReference type="OMA" id="YTSHETH"/>
<dbReference type="EMBL" id="MNAD01000712">
    <property type="protein sequence ID" value="OJT10897.1"/>
    <property type="molecule type" value="Genomic_DNA"/>
</dbReference>
<dbReference type="Gene3D" id="3.80.10.10">
    <property type="entry name" value="Ribonuclease Inhibitor"/>
    <property type="match status" value="1"/>
</dbReference>
<dbReference type="SUPFAM" id="SSF52047">
    <property type="entry name" value="RNI-like"/>
    <property type="match status" value="1"/>
</dbReference>
<accession>A0A1M2VTH8</accession>
<evidence type="ECO:0000313" key="3">
    <source>
        <dbReference type="Proteomes" id="UP000184267"/>
    </source>
</evidence>
<dbReference type="Pfam" id="PF12937">
    <property type="entry name" value="F-box-like"/>
    <property type="match status" value="1"/>
</dbReference>
<evidence type="ECO:0000259" key="1">
    <source>
        <dbReference type="Pfam" id="PF12937"/>
    </source>
</evidence>
<dbReference type="Gene3D" id="1.20.1280.50">
    <property type="match status" value="1"/>
</dbReference>
<sequence length="586" mass="66261">MSSDMQDAFATRKQVEDEIAMHTQAIIDLRGRLNTMTSIARLPPELFSEVFLHVVRDSYADMSSNYPAYDAARFYTWIKVSHVCRSWRAVALGTPRLWGHILLTKRPVVENILARSKKAPLLVRVHIMSPTDERAHLLENVLQDFSRLQELRVSGPARLLQELCPKITGSASKLETLVLADNALYGQTYAQTVGDTALPPTLLEGQLPLLRSLEIRRLVFNWRNPVLSSTLTHLALTGRLDSQSMLGSFDQLLATLETMARLEFLEIEDAIPRLPAETVTLPTPGRKVALPRLRRIALTGQCLDCANLAQHLSLSPATRAVLVGRGSNSSRELIRIAGELVARHKPLLTARISSTYNAQLHLRGWRTVVDPNAAPEPCIELRIDALSYPTLASHLVHDTKVLAQVRTLEIASQYADWRWKVVFAGMPKLRTLSMSYDPGEEFLTALSKVFRGKKGRPPSMILPDLRVVKFAQTRMCSVDYEKDEEGLDFLDRLEDWLIMRCNYNLPIDELRLAACTNFTEDDMDRLVGLVPKLDWDGMVEFDSDGEGDEDEDDEDEYDDPYFDDLVDYDYDYDFDGGYDGGYFGFY</sequence>
<dbReference type="Proteomes" id="UP000184267">
    <property type="component" value="Unassembled WGS sequence"/>
</dbReference>
<protein>
    <recommendedName>
        <fullName evidence="1">F-box domain-containing protein</fullName>
    </recommendedName>
</protein>
<evidence type="ECO:0000313" key="2">
    <source>
        <dbReference type="EMBL" id="OJT10897.1"/>
    </source>
</evidence>
<dbReference type="STRING" id="154538.A0A1M2VTH8"/>
<feature type="domain" description="F-box" evidence="1">
    <location>
        <begin position="39"/>
        <end position="103"/>
    </location>
</feature>
<dbReference type="InterPro" id="IPR001810">
    <property type="entry name" value="F-box_dom"/>
</dbReference>
<name>A0A1M2VTH8_TRAPU</name>
<gene>
    <name evidence="2" type="ORF">TRAPUB_12581</name>
</gene>
<organism evidence="2 3">
    <name type="scientific">Trametes pubescens</name>
    <name type="common">White-rot fungus</name>
    <dbReference type="NCBI Taxonomy" id="154538"/>
    <lineage>
        <taxon>Eukaryota</taxon>
        <taxon>Fungi</taxon>
        <taxon>Dikarya</taxon>
        <taxon>Basidiomycota</taxon>
        <taxon>Agaricomycotina</taxon>
        <taxon>Agaricomycetes</taxon>
        <taxon>Polyporales</taxon>
        <taxon>Polyporaceae</taxon>
        <taxon>Trametes</taxon>
    </lineage>
</organism>
<dbReference type="InterPro" id="IPR032675">
    <property type="entry name" value="LRR_dom_sf"/>
</dbReference>
<comment type="caution">
    <text evidence="2">The sequence shown here is derived from an EMBL/GenBank/DDBJ whole genome shotgun (WGS) entry which is preliminary data.</text>
</comment>